<reference evidence="1" key="1">
    <citation type="submission" date="2020-05" db="EMBL/GenBank/DDBJ databases">
        <authorList>
            <person name="Chiriac C."/>
            <person name="Salcher M."/>
            <person name="Ghai R."/>
            <person name="Kavagutti S V."/>
        </authorList>
    </citation>
    <scope>NUCLEOTIDE SEQUENCE</scope>
</reference>
<organism evidence="1">
    <name type="scientific">uncultured Caudovirales phage</name>
    <dbReference type="NCBI Taxonomy" id="2100421"/>
    <lineage>
        <taxon>Viruses</taxon>
        <taxon>Duplodnaviria</taxon>
        <taxon>Heunggongvirae</taxon>
        <taxon>Uroviricota</taxon>
        <taxon>Caudoviricetes</taxon>
        <taxon>Peduoviridae</taxon>
        <taxon>Maltschvirus</taxon>
        <taxon>Maltschvirus maltsch</taxon>
    </lineage>
</organism>
<proteinExistence type="predicted"/>
<sequence length="109" mass="11825">MSLFVRPALRIAQPRTTAADRRADLARAKARDEAFIAKATAHADEVVEIFAARVAGQTLSRDEALAVWKLVCSEHGRPTSGGVKMQSGVFCPRIFYPALMRALSLAGLE</sequence>
<protein>
    <submittedName>
        <fullName evidence="1">Uncharacterized protein</fullName>
    </submittedName>
</protein>
<accession>A0A6J5S526</accession>
<name>A0A6J5S526_9CAUD</name>
<evidence type="ECO:0000313" key="1">
    <source>
        <dbReference type="EMBL" id="CAB4203404.1"/>
    </source>
</evidence>
<gene>
    <name evidence="1" type="ORF">UFOVP1382_22</name>
</gene>
<dbReference type="EMBL" id="LR797331">
    <property type="protein sequence ID" value="CAB4203404.1"/>
    <property type="molecule type" value="Genomic_DNA"/>
</dbReference>